<evidence type="ECO:0000256" key="5">
    <source>
        <dbReference type="ARBA" id="ARBA00023237"/>
    </source>
</evidence>
<proteinExistence type="inferred from homology"/>
<sequence>MKLLNTIRNCFIASLVIGMTGCSVDPELTDVYPEEVAWSSEANMELSLNKFYPLIGQTYYTSAIQQDALSDVLKMNSPTAEQNLLALGSTIITPASNLLGNWSWGYTWVKTCNEFLDGLQTKGGHLPEATRLRAEAEVRFFRAYVYFEMAKRYSASLVLFDKLPELGNSNHARSTEAEGWDFIAADLDYAANNLPPTVEAAKRGKLTKGAAYALKARAMLYAKRWKASTDAVEALDQLNMYDLHPNYAGLFMQRRSSPIENKESIVEFGYSTPNFGYSFDYFFCPPGDRGYAQVSPTEDLVSQYQMADGADFSWSNTELAAHPYKNREPRFYASILFDSASWKGRRIQAYEGGTDGWAVGGGTTCTGYYMRKLFDSTVKTQDVGFQPGELTYYFIRYAEVLLIYAEACVEQNRYEDGLAALNKVRRRAGFTTDLTAGSKEDFMRLLRHERMIELAFEGHRYWDLRRWGLASSVLNGTNVTGTRITKKTDGSFTYQQVDADNGRKRLYPERYNRFPIPSSEISTNLLIDQYDEWK</sequence>
<dbReference type="InterPro" id="IPR012944">
    <property type="entry name" value="SusD_RagB_dom"/>
</dbReference>
<evidence type="ECO:0000313" key="9">
    <source>
        <dbReference type="Proteomes" id="UP001220610"/>
    </source>
</evidence>
<reference evidence="8" key="1">
    <citation type="submission" date="2023-03" db="EMBL/GenBank/DDBJ databases">
        <title>Andean soil-derived lignocellulolytic bacterial consortium as a source of novel taxa and putative plastic-active enzymes.</title>
        <authorList>
            <person name="Diaz-Garcia L."/>
            <person name="Chuvochina M."/>
            <person name="Feuerriegel G."/>
            <person name="Bunk B."/>
            <person name="Sproer C."/>
            <person name="Streit W.R."/>
            <person name="Rodriguez L.M."/>
            <person name="Overmann J."/>
            <person name="Jimenez D.J."/>
        </authorList>
    </citation>
    <scope>NUCLEOTIDE SEQUENCE</scope>
    <source>
        <strain evidence="8">MAG 7</strain>
    </source>
</reference>
<dbReference type="GO" id="GO:0009279">
    <property type="term" value="C:cell outer membrane"/>
    <property type="evidence" value="ECO:0007669"/>
    <property type="project" value="UniProtKB-SubCell"/>
</dbReference>
<dbReference type="Proteomes" id="UP001220610">
    <property type="component" value="Chromosome"/>
</dbReference>
<dbReference type="CDD" id="cd08977">
    <property type="entry name" value="SusD"/>
    <property type="match status" value="1"/>
</dbReference>
<feature type="domain" description="SusD-like N-terminal" evidence="7">
    <location>
        <begin position="39"/>
        <end position="220"/>
    </location>
</feature>
<dbReference type="Gene3D" id="1.25.40.390">
    <property type="match status" value="1"/>
</dbReference>
<name>A0AAJ5WS16_9BACT</name>
<dbReference type="PROSITE" id="PS51257">
    <property type="entry name" value="PROKAR_LIPOPROTEIN"/>
    <property type="match status" value="1"/>
</dbReference>
<feature type="domain" description="RagB/SusD" evidence="6">
    <location>
        <begin position="275"/>
        <end position="533"/>
    </location>
</feature>
<evidence type="ECO:0000256" key="2">
    <source>
        <dbReference type="ARBA" id="ARBA00006275"/>
    </source>
</evidence>
<keyword evidence="4" id="KW-0472">Membrane</keyword>
<accession>A0AAJ5WS16</accession>
<evidence type="ECO:0000256" key="4">
    <source>
        <dbReference type="ARBA" id="ARBA00023136"/>
    </source>
</evidence>
<dbReference type="EMBL" id="CP119311">
    <property type="protein sequence ID" value="WEK35637.1"/>
    <property type="molecule type" value="Genomic_DNA"/>
</dbReference>
<dbReference type="InterPro" id="IPR011990">
    <property type="entry name" value="TPR-like_helical_dom_sf"/>
</dbReference>
<dbReference type="InterPro" id="IPR033985">
    <property type="entry name" value="SusD-like_N"/>
</dbReference>
<dbReference type="Pfam" id="PF14322">
    <property type="entry name" value="SusD-like_3"/>
    <property type="match status" value="1"/>
</dbReference>
<evidence type="ECO:0000256" key="3">
    <source>
        <dbReference type="ARBA" id="ARBA00022729"/>
    </source>
</evidence>
<organism evidence="8 9">
    <name type="scientific">Candidatus Pseudobacter hemicellulosilyticus</name>
    <dbReference type="NCBI Taxonomy" id="3121375"/>
    <lineage>
        <taxon>Bacteria</taxon>
        <taxon>Pseudomonadati</taxon>
        <taxon>Bacteroidota</taxon>
        <taxon>Chitinophagia</taxon>
        <taxon>Chitinophagales</taxon>
        <taxon>Chitinophagaceae</taxon>
        <taxon>Pseudobacter</taxon>
    </lineage>
</organism>
<dbReference type="Pfam" id="PF07980">
    <property type="entry name" value="SusD_RagB"/>
    <property type="match status" value="1"/>
</dbReference>
<evidence type="ECO:0000259" key="7">
    <source>
        <dbReference type="Pfam" id="PF14322"/>
    </source>
</evidence>
<evidence type="ECO:0000256" key="1">
    <source>
        <dbReference type="ARBA" id="ARBA00004442"/>
    </source>
</evidence>
<gene>
    <name evidence="8" type="ORF">P0Y53_24390</name>
</gene>
<comment type="similarity">
    <text evidence="2">Belongs to the SusD family.</text>
</comment>
<dbReference type="SUPFAM" id="SSF48452">
    <property type="entry name" value="TPR-like"/>
    <property type="match status" value="1"/>
</dbReference>
<evidence type="ECO:0000259" key="6">
    <source>
        <dbReference type="Pfam" id="PF07980"/>
    </source>
</evidence>
<protein>
    <submittedName>
        <fullName evidence="8">RagB/SusD family nutrient uptake outer membrane protein</fullName>
    </submittedName>
</protein>
<keyword evidence="3" id="KW-0732">Signal</keyword>
<dbReference type="AlphaFoldDB" id="A0AAJ5WS16"/>
<keyword evidence="5" id="KW-0998">Cell outer membrane</keyword>
<comment type="subcellular location">
    <subcellularLocation>
        <location evidence="1">Cell outer membrane</location>
    </subcellularLocation>
</comment>
<evidence type="ECO:0000313" key="8">
    <source>
        <dbReference type="EMBL" id="WEK35637.1"/>
    </source>
</evidence>